<dbReference type="Pfam" id="PF00501">
    <property type="entry name" value="AMP-binding"/>
    <property type="match status" value="2"/>
</dbReference>
<dbReference type="InterPro" id="IPR042099">
    <property type="entry name" value="ANL_N_sf"/>
</dbReference>
<dbReference type="EMBL" id="JACWUS010000001">
    <property type="protein sequence ID" value="MBD2827911.1"/>
    <property type="molecule type" value="Genomic_DNA"/>
</dbReference>
<dbReference type="SUPFAM" id="SSF56801">
    <property type="entry name" value="Acetyl-CoA synthetase-like"/>
    <property type="match status" value="1"/>
</dbReference>
<dbReference type="PANTHER" id="PTHR24096">
    <property type="entry name" value="LONG-CHAIN-FATTY-ACID--COA LIGASE"/>
    <property type="match status" value="1"/>
</dbReference>
<dbReference type="GO" id="GO:0016874">
    <property type="term" value="F:ligase activity"/>
    <property type="evidence" value="ECO:0007669"/>
    <property type="project" value="UniProtKB-KW"/>
</dbReference>
<dbReference type="InterPro" id="IPR000873">
    <property type="entry name" value="AMP-dep_synth/lig_dom"/>
</dbReference>
<keyword evidence="3" id="KW-0436">Ligase</keyword>
<evidence type="ECO:0000256" key="1">
    <source>
        <dbReference type="SAM" id="MobiDB-lite"/>
    </source>
</evidence>
<feature type="region of interest" description="Disordered" evidence="1">
    <location>
        <begin position="308"/>
        <end position="342"/>
    </location>
</feature>
<comment type="caution">
    <text evidence="3">The sequence shown here is derived from an EMBL/GenBank/DDBJ whole genome shotgun (WGS) entry which is preliminary data.</text>
</comment>
<dbReference type="AlphaFoldDB" id="A0A927GLY7"/>
<sequence>MPHVPPPQPPAEHTRRVERVEASLTAPGAPYAVVVTERGVPEYADGPRTLREFVETTWAHGDAPFLVDGERTCSYGQFFAAASALAVLLRERYGLRSGDRAVVATRNVPAWQIAFWAAQLAGIVAVPADALWTDEEFAHVLNDCGPEVLLVDGEWLGRAAGWARRTGTRVVLLPGPERAGEETPGLRIERYEEFPAPDPLAAPPDAEPRPEDDATILYTADGSGRLRGAVATHLALAGAATDSRYHAAVAALVRGVFPGQAPAVRLTLPFPRPAAFSALYGAMAVGAALLLAEDLAGAAEGEAHPLPGSGYGLAETGGGVLVPSDPDRGDGPGRAGRPAPATEVRIAGPSGEALPDGAAGELWLRGQSLFRGYWHDPAATGAAFGDGGWFRTGDRAVLREGGCRSSRARDPYPTHGPVIRPRRAGTHGCVTRPRRARAHGRVTRTR</sequence>
<proteinExistence type="predicted"/>
<evidence type="ECO:0000259" key="2">
    <source>
        <dbReference type="Pfam" id="PF00501"/>
    </source>
</evidence>
<protein>
    <submittedName>
        <fullName evidence="3">Acyl--CoA ligase</fullName>
    </submittedName>
</protein>
<organism evidence="3">
    <name type="scientific">Streptomyces globisporus</name>
    <dbReference type="NCBI Taxonomy" id="1908"/>
    <lineage>
        <taxon>Bacteria</taxon>
        <taxon>Bacillati</taxon>
        <taxon>Actinomycetota</taxon>
        <taxon>Actinomycetes</taxon>
        <taxon>Kitasatosporales</taxon>
        <taxon>Streptomycetaceae</taxon>
        <taxon>Streptomyces</taxon>
    </lineage>
</organism>
<feature type="region of interest" description="Disordered" evidence="1">
    <location>
        <begin position="402"/>
        <end position="446"/>
    </location>
</feature>
<feature type="compositionally biased region" description="Gly residues" evidence="1">
    <location>
        <begin position="309"/>
        <end position="320"/>
    </location>
</feature>
<name>A0A927GLY7_STRGL</name>
<reference evidence="3" key="1">
    <citation type="journal article" date="2020" name="PLoS ONE">
        <title>Isolation and characterization of Streptomyces bacteriophages and Streptomyces strains encoding biosynthetic arsenals: Streptomyces strains and phages for antibiotic discovery.</title>
        <authorList>
            <person name="Montano E.T."/>
            <person name="Nideffer J.F."/>
            <person name="Brumage L."/>
            <person name="Erb M."/>
            <person name="Derman A.I."/>
            <person name="Davis J.P."/>
            <person name="Estrada E."/>
            <person name="Fu S."/>
            <person name="Le D."/>
            <person name="Vuppala A."/>
            <person name="Tran C."/>
            <person name="Luterstein E."/>
            <person name="Lakkaraju S."/>
            <person name="Panchagnula S."/>
            <person name="Ren C."/>
            <person name="Doan J."/>
            <person name="Tran S."/>
            <person name="Soriano J."/>
            <person name="Fujita Y."/>
            <person name="Gutala P."/>
            <person name="Fujii Q."/>
            <person name="Lee M."/>
            <person name="Bui A."/>
            <person name="Villarreal C."/>
            <person name="Shing S.R."/>
            <person name="Kim S."/>
            <person name="Freeman D."/>
            <person name="Racha V."/>
            <person name="Ho A."/>
            <person name="Kumar P."/>
            <person name="Falah K."/>
            <person name="Dawson T."/>
            <person name="Enustun E."/>
            <person name="Prichard A."/>
            <person name="Gomez A."/>
            <person name="Khanna K."/>
            <person name="Trigg S."/>
            <person name="Fernandez L."/>
            <person name="Pogliano K."/>
            <person name="Pogliano J."/>
        </authorList>
    </citation>
    <scope>NUCLEOTIDE SEQUENCE</scope>
    <source>
        <strain evidence="3">QF2</strain>
    </source>
</reference>
<feature type="compositionally biased region" description="Basic residues" evidence="1">
    <location>
        <begin position="432"/>
        <end position="446"/>
    </location>
</feature>
<accession>A0A927GLY7</accession>
<feature type="domain" description="AMP-dependent synthetase/ligase" evidence="2">
    <location>
        <begin position="59"/>
        <end position="293"/>
    </location>
</feature>
<evidence type="ECO:0000313" key="3">
    <source>
        <dbReference type="EMBL" id="MBD2827911.1"/>
    </source>
</evidence>
<feature type="compositionally biased region" description="Basic and acidic residues" evidence="1">
    <location>
        <begin position="402"/>
        <end position="412"/>
    </location>
</feature>
<dbReference type="Gene3D" id="3.40.50.12780">
    <property type="entry name" value="N-terminal domain of ligase-like"/>
    <property type="match status" value="2"/>
</dbReference>
<gene>
    <name evidence="3" type="ORF">ID875_05355</name>
</gene>
<feature type="domain" description="AMP-dependent synthetase/ligase" evidence="2">
    <location>
        <begin position="309"/>
        <end position="374"/>
    </location>
</feature>